<evidence type="ECO:0000313" key="3">
    <source>
        <dbReference type="Proteomes" id="UP000176897"/>
    </source>
</evidence>
<dbReference type="AlphaFoldDB" id="A0A1F7UUN8"/>
<feature type="transmembrane region" description="Helical" evidence="1">
    <location>
        <begin position="6"/>
        <end position="25"/>
    </location>
</feature>
<accession>A0A1F7UUN8</accession>
<sequence>MRKKYIIITLAIVIIGFGVFVSRLARLPSEEIMTERFITANPLNLKQIQGFSKYRSCVGHDYRAPTLAGEMEKSPRSMKHYVVVKPEFRGTIDKVDAFAPFDGEISVVKNELYSGSQVWLTPNLRRALKWQFIFFHITLDKGLQNGTKVTVGQHIGTAYLKRGPDGTTDNFDIGLKFTQPMRRPAVDALFGHARQSVVEEYAKYGVRVDDLIISEGDRDLSPCPLSSRYDGPDVTFPHSMLADDYVWLK</sequence>
<gene>
    <name evidence="2" type="ORF">A3B21_03385</name>
</gene>
<keyword evidence="1" id="KW-0812">Transmembrane</keyword>
<keyword evidence="1" id="KW-0472">Membrane</keyword>
<dbReference type="EMBL" id="MGEJ01000006">
    <property type="protein sequence ID" value="OGL81428.1"/>
    <property type="molecule type" value="Genomic_DNA"/>
</dbReference>
<proteinExistence type="predicted"/>
<evidence type="ECO:0000313" key="2">
    <source>
        <dbReference type="EMBL" id="OGL81428.1"/>
    </source>
</evidence>
<comment type="caution">
    <text evidence="2">The sequence shown here is derived from an EMBL/GenBank/DDBJ whole genome shotgun (WGS) entry which is preliminary data.</text>
</comment>
<name>A0A1F7UUN8_9BACT</name>
<dbReference type="Proteomes" id="UP000176897">
    <property type="component" value="Unassembled WGS sequence"/>
</dbReference>
<organism evidence="2 3">
    <name type="scientific">Candidatus Uhrbacteria bacterium RIFCSPLOWO2_01_FULL_47_24</name>
    <dbReference type="NCBI Taxonomy" id="1802401"/>
    <lineage>
        <taxon>Bacteria</taxon>
        <taxon>Candidatus Uhriibacteriota</taxon>
    </lineage>
</organism>
<keyword evidence="1" id="KW-1133">Transmembrane helix</keyword>
<evidence type="ECO:0000256" key="1">
    <source>
        <dbReference type="SAM" id="Phobius"/>
    </source>
</evidence>
<dbReference type="STRING" id="1802401.A3B21_03385"/>
<reference evidence="2 3" key="1">
    <citation type="journal article" date="2016" name="Nat. Commun.">
        <title>Thousands of microbial genomes shed light on interconnected biogeochemical processes in an aquifer system.</title>
        <authorList>
            <person name="Anantharaman K."/>
            <person name="Brown C.T."/>
            <person name="Hug L.A."/>
            <person name="Sharon I."/>
            <person name="Castelle C.J."/>
            <person name="Probst A.J."/>
            <person name="Thomas B.C."/>
            <person name="Singh A."/>
            <person name="Wilkins M.J."/>
            <person name="Karaoz U."/>
            <person name="Brodie E.L."/>
            <person name="Williams K.H."/>
            <person name="Hubbard S.S."/>
            <person name="Banfield J.F."/>
        </authorList>
    </citation>
    <scope>NUCLEOTIDE SEQUENCE [LARGE SCALE GENOMIC DNA]</scope>
</reference>
<protein>
    <submittedName>
        <fullName evidence="2">Uncharacterized protein</fullName>
    </submittedName>
</protein>